<name>A0A8H2VW62_9HELO</name>
<keyword evidence="3" id="KW-0234">DNA repair</keyword>
<gene>
    <name evidence="6" type="ORF">SCLTRI_LOCUS5293</name>
</gene>
<dbReference type="Proteomes" id="UP000624404">
    <property type="component" value="Unassembled WGS sequence"/>
</dbReference>
<dbReference type="GO" id="GO:0006285">
    <property type="term" value="P:base-excision repair, AP site formation"/>
    <property type="evidence" value="ECO:0007669"/>
    <property type="project" value="InterPro"/>
</dbReference>
<feature type="region of interest" description="Disordered" evidence="4">
    <location>
        <begin position="44"/>
        <end position="102"/>
    </location>
</feature>
<evidence type="ECO:0000256" key="1">
    <source>
        <dbReference type="ARBA" id="ARBA00022763"/>
    </source>
</evidence>
<comment type="caution">
    <text evidence="6">The sequence shown here is derived from an EMBL/GenBank/DDBJ whole genome shotgun (WGS) entry which is preliminary data.</text>
</comment>
<dbReference type="InterPro" id="IPR015637">
    <property type="entry name" value="MUG/TDG"/>
</dbReference>
<evidence type="ECO:0000259" key="5">
    <source>
        <dbReference type="Pfam" id="PF03167"/>
    </source>
</evidence>
<dbReference type="PANTHER" id="PTHR12159:SF9">
    <property type="entry name" value="G_T MISMATCH-SPECIFIC THYMINE DNA GLYCOSYLASE"/>
    <property type="match status" value="1"/>
</dbReference>
<dbReference type="InterPro" id="IPR005122">
    <property type="entry name" value="Uracil-DNA_glycosylase-like"/>
</dbReference>
<dbReference type="AlphaFoldDB" id="A0A8H2VW62"/>
<protein>
    <submittedName>
        <fullName evidence="6">Fe321acc-ca72-47e6-b1a8-b75cc22b955f-CDS</fullName>
    </submittedName>
</protein>
<keyword evidence="2" id="KW-0378">Hydrolase</keyword>
<dbReference type="Pfam" id="PF03167">
    <property type="entry name" value="UDG"/>
    <property type="match status" value="1"/>
</dbReference>
<dbReference type="OrthoDB" id="565731at2759"/>
<evidence type="ECO:0000313" key="6">
    <source>
        <dbReference type="EMBL" id="CAD6445503.1"/>
    </source>
</evidence>
<evidence type="ECO:0000313" key="7">
    <source>
        <dbReference type="Proteomes" id="UP000624404"/>
    </source>
</evidence>
<proteinExistence type="predicted"/>
<organism evidence="6 7">
    <name type="scientific">Sclerotinia trifoliorum</name>
    <dbReference type="NCBI Taxonomy" id="28548"/>
    <lineage>
        <taxon>Eukaryota</taxon>
        <taxon>Fungi</taxon>
        <taxon>Dikarya</taxon>
        <taxon>Ascomycota</taxon>
        <taxon>Pezizomycotina</taxon>
        <taxon>Leotiomycetes</taxon>
        <taxon>Helotiales</taxon>
        <taxon>Sclerotiniaceae</taxon>
        <taxon>Sclerotinia</taxon>
    </lineage>
</organism>
<dbReference type="CDD" id="cd10028">
    <property type="entry name" value="UDG-F2_TDG_MUG"/>
    <property type="match status" value="1"/>
</dbReference>
<dbReference type="GO" id="GO:0004844">
    <property type="term" value="F:uracil DNA N-glycosylase activity"/>
    <property type="evidence" value="ECO:0007669"/>
    <property type="project" value="TreeGrafter"/>
</dbReference>
<dbReference type="Gene3D" id="3.40.470.10">
    <property type="entry name" value="Uracil-DNA glycosylase-like domain"/>
    <property type="match status" value="1"/>
</dbReference>
<evidence type="ECO:0000256" key="2">
    <source>
        <dbReference type="ARBA" id="ARBA00022801"/>
    </source>
</evidence>
<dbReference type="SUPFAM" id="SSF52141">
    <property type="entry name" value="Uracil-DNA glycosylase-like"/>
    <property type="match status" value="1"/>
</dbReference>
<feature type="compositionally biased region" description="Polar residues" evidence="4">
    <location>
        <begin position="82"/>
        <end position="93"/>
    </location>
</feature>
<keyword evidence="7" id="KW-1185">Reference proteome</keyword>
<sequence>MPSSNMDKQQNSKYFKREEVEIHATTNLSAPSFGSRLNLSSFTYSADPPSHSIRQSPRRILSNSSTPQLSPSPIKRKIDIESSVSANTSTSPLKKSRTRRSTGYAPPSLYAHLPFLPDVVAPNLLCLFVGLNPGLETARVGHAYAHPSNRFWKTLYSSGCTTRLLKAEDDVRLPELYSLGNTNIVQRPTRNGGELSKKEMDDGVSILEEKIRMYRPEVVALVGKSIWESVWRVKKGKAMTKDQFKYGWQSEEENLGIVRGAESWMGARIFVTSSTSGLAASLSPAEKEEIWRKLGSWIEQRRKEKAGIHRVKEELENSG</sequence>
<reference evidence="6" key="1">
    <citation type="submission" date="2020-10" db="EMBL/GenBank/DDBJ databases">
        <authorList>
            <person name="Kusch S."/>
        </authorList>
    </citation>
    <scope>NUCLEOTIDE SEQUENCE</scope>
    <source>
        <strain evidence="6">SwB9</strain>
    </source>
</reference>
<dbReference type="PANTHER" id="PTHR12159">
    <property type="entry name" value="G/T AND G/U MISMATCH-SPECIFIC DNA GLYCOSYLASE"/>
    <property type="match status" value="1"/>
</dbReference>
<evidence type="ECO:0000256" key="3">
    <source>
        <dbReference type="ARBA" id="ARBA00023204"/>
    </source>
</evidence>
<accession>A0A8H2VW62</accession>
<keyword evidence="1" id="KW-0227">DNA damage</keyword>
<dbReference type="EMBL" id="CAJHIA010000015">
    <property type="protein sequence ID" value="CAD6445503.1"/>
    <property type="molecule type" value="Genomic_DNA"/>
</dbReference>
<feature type="domain" description="Uracil-DNA glycosylase-like" evidence="5">
    <location>
        <begin position="118"/>
        <end position="294"/>
    </location>
</feature>
<feature type="compositionally biased region" description="Polar residues" evidence="4">
    <location>
        <begin position="61"/>
        <end position="71"/>
    </location>
</feature>
<dbReference type="FunFam" id="3.40.470.10:FF:000010">
    <property type="entry name" value="G/U mismatch-specific DNA glycosylase"/>
    <property type="match status" value="1"/>
</dbReference>
<dbReference type="GO" id="GO:0008263">
    <property type="term" value="F:pyrimidine-specific mismatch base pair DNA N-glycosylase activity"/>
    <property type="evidence" value="ECO:0007669"/>
    <property type="project" value="TreeGrafter"/>
</dbReference>
<evidence type="ECO:0000256" key="4">
    <source>
        <dbReference type="SAM" id="MobiDB-lite"/>
    </source>
</evidence>
<dbReference type="InterPro" id="IPR036895">
    <property type="entry name" value="Uracil-DNA_glycosylase-like_sf"/>
</dbReference>